<keyword evidence="4" id="KW-0378">Hydrolase</keyword>
<proteinExistence type="inferred from homology"/>
<dbReference type="InterPro" id="IPR013527">
    <property type="entry name" value="YicC-like_N"/>
</dbReference>
<keyword evidence="2" id="KW-0540">Nuclease</keyword>
<evidence type="ECO:0000256" key="5">
    <source>
        <dbReference type="ARBA" id="ARBA00035648"/>
    </source>
</evidence>
<dbReference type="PANTHER" id="PTHR30636">
    <property type="entry name" value="UPF0701 PROTEIN YICC"/>
    <property type="match status" value="1"/>
</dbReference>
<accession>A0A0Q9YK17</accession>
<evidence type="ECO:0000313" key="8">
    <source>
        <dbReference type="EMBL" id="KRG20988.1"/>
    </source>
</evidence>
<feature type="domain" description="Endoribonuclease YicC-like C-terminal" evidence="7">
    <location>
        <begin position="172"/>
        <end position="287"/>
    </location>
</feature>
<comment type="cofactor">
    <cofactor evidence="1">
        <name>a divalent metal cation</name>
        <dbReference type="ChEBI" id="CHEBI:60240"/>
    </cofactor>
</comment>
<organism evidence="8">
    <name type="scientific">Candidatus Berkiella aquae</name>
    <dbReference type="NCBI Taxonomy" id="295108"/>
    <lineage>
        <taxon>Bacteria</taxon>
        <taxon>Pseudomonadati</taxon>
        <taxon>Pseudomonadota</taxon>
        <taxon>Gammaproteobacteria</taxon>
        <taxon>Candidatus Berkiellales</taxon>
        <taxon>Candidatus Berkiellaceae</taxon>
        <taxon>Candidatus Berkiella</taxon>
    </lineage>
</organism>
<dbReference type="Pfam" id="PF03755">
    <property type="entry name" value="YicC-like_N"/>
    <property type="match status" value="1"/>
</dbReference>
<dbReference type="EMBL" id="LKAJ01000007">
    <property type="protein sequence ID" value="KRG20988.1"/>
    <property type="molecule type" value="Genomic_DNA"/>
</dbReference>
<evidence type="ECO:0000256" key="1">
    <source>
        <dbReference type="ARBA" id="ARBA00001968"/>
    </source>
</evidence>
<dbReference type="GO" id="GO:0004521">
    <property type="term" value="F:RNA endonuclease activity"/>
    <property type="evidence" value="ECO:0007669"/>
    <property type="project" value="InterPro"/>
</dbReference>
<evidence type="ECO:0000256" key="4">
    <source>
        <dbReference type="ARBA" id="ARBA00022801"/>
    </source>
</evidence>
<evidence type="ECO:0000259" key="7">
    <source>
        <dbReference type="Pfam" id="PF08340"/>
    </source>
</evidence>
<dbReference type="AlphaFoldDB" id="A0A0Q9YK17"/>
<keyword evidence="3" id="KW-0255">Endonuclease</keyword>
<dbReference type="STRING" id="295108.HT99x_01908"/>
<dbReference type="InterPro" id="IPR005229">
    <property type="entry name" value="YicC/YloC-like"/>
</dbReference>
<comment type="similarity">
    <text evidence="5">Belongs to the YicC/YloC family.</text>
</comment>
<name>A0A0Q9YK17_9GAMM</name>
<reference evidence="8" key="1">
    <citation type="submission" date="2015-09" db="EMBL/GenBank/DDBJ databases">
        <title>Draft Genome Sequences of Two Novel Amoeba-resistant Intranuclear Bacteria, Candidatus Berkiella cookevillensis and Candidatus Berkiella aquae.</title>
        <authorList>
            <person name="Mehari Y.T."/>
            <person name="Arivett B.A."/>
            <person name="Farone A.L."/>
            <person name="Gunderson J.H."/>
            <person name="Farone M.B."/>
        </authorList>
    </citation>
    <scope>NUCLEOTIDE SEQUENCE [LARGE SCALE GENOMIC DNA]</scope>
    <source>
        <strain evidence="8">HT99</strain>
    </source>
</reference>
<dbReference type="NCBIfam" id="TIGR00255">
    <property type="entry name" value="YicC/YloC family endoribonuclease"/>
    <property type="match status" value="1"/>
</dbReference>
<evidence type="ECO:0000256" key="3">
    <source>
        <dbReference type="ARBA" id="ARBA00022759"/>
    </source>
</evidence>
<evidence type="ECO:0000256" key="2">
    <source>
        <dbReference type="ARBA" id="ARBA00022722"/>
    </source>
</evidence>
<feature type="domain" description="Endoribonuclease YicC-like N-terminal" evidence="6">
    <location>
        <begin position="2"/>
        <end position="154"/>
    </location>
</feature>
<evidence type="ECO:0008006" key="9">
    <source>
        <dbReference type="Google" id="ProtNLM"/>
    </source>
</evidence>
<sequence>MIASMTAFARAAALQEWGQATWELRSVNHRYLDITFKMPDYFREYEVEWRNLLAKTLHRGKVECHLSFIPSAKTAPALQINSNLVNQLLDAAKQLATHDSVATGMKAMELLRWPDVVRQGTIDYSELKLPLTAELTQALQRLVQNRQQEGAALKIVLEGKSAQILEQVAIVKERLPLCLEAQKLKITQRLADIQANVEKERLEQELVFYAQRMDVAEEIDRLVTHVQAVEQALKIPASGRRLDFLMQEMNREANTLAAKSSDHLVTKAAVELKVIIEQMREQIQNVE</sequence>
<dbReference type="PANTHER" id="PTHR30636:SF3">
    <property type="entry name" value="UPF0701 PROTEIN YICC"/>
    <property type="match status" value="1"/>
</dbReference>
<dbReference type="PATRIC" id="fig|1590043.3.peg.1946"/>
<evidence type="ECO:0000259" key="6">
    <source>
        <dbReference type="Pfam" id="PF03755"/>
    </source>
</evidence>
<dbReference type="InterPro" id="IPR013551">
    <property type="entry name" value="YicC-like_C"/>
</dbReference>
<protein>
    <recommendedName>
        <fullName evidence="9">YicC-like family, N-terminal region</fullName>
    </recommendedName>
</protein>
<comment type="caution">
    <text evidence="8">The sequence shown here is derived from an EMBL/GenBank/DDBJ whole genome shotgun (WGS) entry which is preliminary data.</text>
</comment>
<dbReference type="GO" id="GO:0016787">
    <property type="term" value="F:hydrolase activity"/>
    <property type="evidence" value="ECO:0007669"/>
    <property type="project" value="UniProtKB-KW"/>
</dbReference>
<dbReference type="Pfam" id="PF08340">
    <property type="entry name" value="YicC-like_C"/>
    <property type="match status" value="1"/>
</dbReference>
<gene>
    <name evidence="8" type="ORF">HT99x_01908</name>
</gene>